<comment type="similarity">
    <text evidence="2">Belongs to the heat shock protein 70 family.</text>
</comment>
<keyword evidence="3" id="KW-0547">Nucleotide-binding</keyword>
<gene>
    <name evidence="5" type="ORF">LUZ62_079353</name>
</gene>
<dbReference type="FunFam" id="3.30.30.30:FF:000001">
    <property type="entry name" value="heat shock 70 kDa protein-like"/>
    <property type="match status" value="1"/>
</dbReference>
<dbReference type="GO" id="GO:0005524">
    <property type="term" value="F:ATP binding"/>
    <property type="evidence" value="ECO:0007669"/>
    <property type="project" value="UniProtKB-KW"/>
</dbReference>
<reference evidence="5" key="1">
    <citation type="submission" date="2022-08" db="EMBL/GenBank/DDBJ databases">
        <authorList>
            <person name="Marques A."/>
        </authorList>
    </citation>
    <scope>NUCLEOTIDE SEQUENCE</scope>
    <source>
        <strain evidence="5">RhyPub2mFocal</strain>
        <tissue evidence="5">Leaves</tissue>
    </source>
</reference>
<protein>
    <submittedName>
        <fullName evidence="5">Heat shock 70 kDa protein</fullName>
    </submittedName>
</protein>
<dbReference type="EMBL" id="JAMFTS010000004">
    <property type="protein sequence ID" value="KAJ4768978.1"/>
    <property type="molecule type" value="Genomic_DNA"/>
</dbReference>
<evidence type="ECO:0000313" key="5">
    <source>
        <dbReference type="EMBL" id="KAJ4768978.1"/>
    </source>
</evidence>
<dbReference type="SUPFAM" id="SSF100920">
    <property type="entry name" value="Heat shock protein 70kD (HSP70), peptide-binding domain"/>
    <property type="match status" value="2"/>
</dbReference>
<dbReference type="PROSITE" id="PS01036">
    <property type="entry name" value="HSP70_3"/>
    <property type="match status" value="1"/>
</dbReference>
<dbReference type="InterPro" id="IPR029048">
    <property type="entry name" value="HSP70_C_sf"/>
</dbReference>
<dbReference type="SUPFAM" id="SSF100934">
    <property type="entry name" value="Heat shock protein 70kD (HSP70), C-terminal subdomain"/>
    <property type="match status" value="1"/>
</dbReference>
<organism evidence="5 6">
    <name type="scientific">Rhynchospora pubera</name>
    <dbReference type="NCBI Taxonomy" id="906938"/>
    <lineage>
        <taxon>Eukaryota</taxon>
        <taxon>Viridiplantae</taxon>
        <taxon>Streptophyta</taxon>
        <taxon>Embryophyta</taxon>
        <taxon>Tracheophyta</taxon>
        <taxon>Spermatophyta</taxon>
        <taxon>Magnoliopsida</taxon>
        <taxon>Liliopsida</taxon>
        <taxon>Poales</taxon>
        <taxon>Cyperaceae</taxon>
        <taxon>Cyperoideae</taxon>
        <taxon>Rhynchosporeae</taxon>
        <taxon>Rhynchospora</taxon>
    </lineage>
</organism>
<evidence type="ECO:0000256" key="4">
    <source>
        <dbReference type="ARBA" id="ARBA00022840"/>
    </source>
</evidence>
<dbReference type="InterPro" id="IPR043129">
    <property type="entry name" value="ATPase_NBD"/>
</dbReference>
<dbReference type="Proteomes" id="UP001140206">
    <property type="component" value="Chromosome 4"/>
</dbReference>
<dbReference type="InterPro" id="IPR018181">
    <property type="entry name" value="Heat_shock_70_CS"/>
</dbReference>
<dbReference type="InterPro" id="IPR029047">
    <property type="entry name" value="HSP70_peptide-bd_sf"/>
</dbReference>
<evidence type="ECO:0000256" key="3">
    <source>
        <dbReference type="ARBA" id="ARBA00022741"/>
    </source>
</evidence>
<keyword evidence="4" id="KW-0067">ATP-binding</keyword>
<dbReference type="Gene3D" id="2.60.34.10">
    <property type="entry name" value="Substrate Binding Domain Of DNAk, Chain A, domain 1"/>
    <property type="match status" value="2"/>
</dbReference>
<evidence type="ECO:0000256" key="1">
    <source>
        <dbReference type="ARBA" id="ARBA00004319"/>
    </source>
</evidence>
<dbReference type="PRINTS" id="PR00301">
    <property type="entry name" value="HEATSHOCK70"/>
</dbReference>
<keyword evidence="5" id="KW-0346">Stress response</keyword>
<proteinExistence type="inferred from homology"/>
<accession>A0AAV8DRE3</accession>
<dbReference type="GO" id="GO:0140662">
    <property type="term" value="F:ATP-dependent protein folding chaperone"/>
    <property type="evidence" value="ECO:0007669"/>
    <property type="project" value="InterPro"/>
</dbReference>
<name>A0AAV8DRE3_9POAL</name>
<dbReference type="PANTHER" id="PTHR19375">
    <property type="entry name" value="HEAT SHOCK PROTEIN 70KDA"/>
    <property type="match status" value="1"/>
</dbReference>
<comment type="subcellular location">
    <subcellularLocation>
        <location evidence="1">Endoplasmic reticulum lumen</location>
    </subcellularLocation>
</comment>
<dbReference type="AlphaFoldDB" id="A0AAV8DRE3"/>
<dbReference type="Pfam" id="PF00012">
    <property type="entry name" value="HSP70"/>
    <property type="match status" value="2"/>
</dbReference>
<dbReference type="FunFam" id="3.30.420.40:FF:000004">
    <property type="entry name" value="Molecular chaperone DnaK"/>
    <property type="match status" value="2"/>
</dbReference>
<sequence>MELEGRGSSSTSRMGPAIGIDLGTAYTRAALFDGNQCRMIPDDQGRSAMPSYVAFTDSSGVLVGEAAKKQAMHNRTNTVFDVIRLIGRRYSDPSVRNDMRLWPFKVIGCSQTDRLLVEVRWKGKLWMFNPVEICSMILTKIKENAETNLRATITDAVITVPVHFNYEQRQAIKEASVMAGLNLEQIISAPAASSLFYSTVLRLSGNSSKPEEYNLIIFDLGAGTLDISLITIKGDVCEVRATAGNVHLGGSDFDNKLIYHFVNLLGRKGHTDIGDNVRAVSVHRTVFEGAKVALSSESNTVSVMIGPLYNDVKYKYSINTETFNELNKELFIKCVDAIKTCLRDAKMTASMVDEVILGGGSTRIPLLQVRINQFFKRKLKVTDHLETAVAYGAALQASFFSTRGYGQVHCLNLLNATSFSLGIQLSRGIMAVCIPKNTTIPTRKERIFHSYRSNKTKILVQVYEGEGRSTSENNLLGKLELSGSPTFPNECELKVCFEVDVNGTLTVTAEESSTGISNNITLTANNIEYSQRGVWEAGIYEESEKVSNKASMTMGSTEIATPNKWNQMREKPELSRLLTLERLKSEKIMGQSSRRHVEPDEYAIGIDFGTTYSCVAVWRRNGVKIIENEYGSRATCSCVAFTDTGRLIGDTVNKEQVMTNPANAITNIKRLIGRCWSDQSVKNNKCFRPFSVVRGNNNKGMVSVLYKGQDEHFAPEEIAAMILSKMKEIAEAHLSSKVTKAVISVPACFSDSQRKAIKDAGVVAGLNVLQLLNEPTAATIAYYLQKKTGAESSDKKTFLIFDLGGGNLDVSIVKINEGNIKVQAVVGDTNLGGEDFDNNMVHHFVEKFRKEKNRDISSKPRSLRRLRAACEKAKRVLSTNAQTVVEVDALDEGIDFHSAITREDFEELNRSLFNRSIDCVARCLEDAKMDRKCIDEVVLVGGSTRIPKVKQLLQEFFNGKELCKSVNADEAVAYGAAVQAAILSGNEDCEKFNILKLQDITSLSFGLESKDGKIMNVLIPKHTSVPAKKELLIMPCADELSSLSIEVQECELASMTAFNLSGITPKPRGDLKINLCFEVDGNGILNLTANDMSTGQKNEIVVSKQNDGLTAKEIETMVEAADRYKAEDEEHKARAAALNSLENFAYRIKAIARDPAVSASDKKLMEEAADQALAWSDTNHHAGIEEISVLKRHLETIKNQIALVSP</sequence>
<dbReference type="FunFam" id="3.90.640.10:FF:000002">
    <property type="entry name" value="Heat shock 70 kDa"/>
    <property type="match status" value="1"/>
</dbReference>
<dbReference type="InterPro" id="IPR013126">
    <property type="entry name" value="Hsp_70_fam"/>
</dbReference>
<dbReference type="Gene3D" id="1.20.1270.10">
    <property type="match status" value="1"/>
</dbReference>
<dbReference type="CDD" id="cd24028">
    <property type="entry name" value="ASKHA_NBD_HSP70_HSPA1-like"/>
    <property type="match status" value="2"/>
</dbReference>
<keyword evidence="6" id="KW-1185">Reference proteome</keyword>
<evidence type="ECO:0000256" key="2">
    <source>
        <dbReference type="ARBA" id="ARBA00007381"/>
    </source>
</evidence>
<dbReference type="FunFam" id="3.30.30.30:FF:000005">
    <property type="entry name" value="Heat shock protein ssb1"/>
    <property type="match status" value="1"/>
</dbReference>
<dbReference type="Gene3D" id="3.30.420.40">
    <property type="match status" value="4"/>
</dbReference>
<dbReference type="SUPFAM" id="SSF53067">
    <property type="entry name" value="Actin-like ATPase domain"/>
    <property type="match status" value="4"/>
</dbReference>
<dbReference type="GO" id="GO:0005788">
    <property type="term" value="C:endoplasmic reticulum lumen"/>
    <property type="evidence" value="ECO:0007669"/>
    <property type="project" value="UniProtKB-SubCell"/>
</dbReference>
<dbReference type="Gene3D" id="3.90.640.10">
    <property type="entry name" value="Actin, Chain A, domain 4"/>
    <property type="match status" value="2"/>
</dbReference>
<dbReference type="Gene3D" id="3.30.30.30">
    <property type="match status" value="2"/>
</dbReference>
<evidence type="ECO:0000313" key="6">
    <source>
        <dbReference type="Proteomes" id="UP001140206"/>
    </source>
</evidence>
<comment type="caution">
    <text evidence="5">The sequence shown here is derived from an EMBL/GenBank/DDBJ whole genome shotgun (WGS) entry which is preliminary data.</text>
</comment>